<keyword evidence="10" id="KW-1015">Disulfide bond</keyword>
<keyword evidence="7" id="KW-0408">Iron</keyword>
<accession>A0A967DYI9</accession>
<dbReference type="Pfam" id="PF02628">
    <property type="entry name" value="COX15-CtaA"/>
    <property type="match status" value="1"/>
</dbReference>
<dbReference type="InterPro" id="IPR050450">
    <property type="entry name" value="COX15/CtaA_HemeA_synthase"/>
</dbReference>
<dbReference type="PANTHER" id="PTHR35457">
    <property type="entry name" value="HEME A SYNTHASE"/>
    <property type="match status" value="1"/>
</dbReference>
<gene>
    <name evidence="13" type="ORF">G7034_06345</name>
</gene>
<evidence type="ECO:0000256" key="2">
    <source>
        <dbReference type="ARBA" id="ARBA00022475"/>
    </source>
</evidence>
<keyword evidence="2" id="KW-1003">Cell membrane</keyword>
<dbReference type="InterPro" id="IPR003780">
    <property type="entry name" value="COX15/CtaA_fam"/>
</dbReference>
<dbReference type="GO" id="GO:0016020">
    <property type="term" value="C:membrane"/>
    <property type="evidence" value="ECO:0007669"/>
    <property type="project" value="UniProtKB-SubCell"/>
</dbReference>
<keyword evidence="14" id="KW-1185">Reference proteome</keyword>
<evidence type="ECO:0000256" key="8">
    <source>
        <dbReference type="ARBA" id="ARBA00023133"/>
    </source>
</evidence>
<evidence type="ECO:0000256" key="12">
    <source>
        <dbReference type="SAM" id="Phobius"/>
    </source>
</evidence>
<comment type="caution">
    <text evidence="13">The sequence shown here is derived from an EMBL/GenBank/DDBJ whole genome shotgun (WGS) entry which is preliminary data.</text>
</comment>
<comment type="pathway">
    <text evidence="11">Porphyrin-containing compound metabolism.</text>
</comment>
<protein>
    <submittedName>
        <fullName evidence="13">Heme A synthase</fullName>
    </submittedName>
</protein>
<evidence type="ECO:0000256" key="5">
    <source>
        <dbReference type="ARBA" id="ARBA00022989"/>
    </source>
</evidence>
<evidence type="ECO:0000313" key="14">
    <source>
        <dbReference type="Proteomes" id="UP000643701"/>
    </source>
</evidence>
<dbReference type="RefSeq" id="WP_166400129.1">
    <property type="nucleotide sequence ID" value="NZ_JAANAS010000045.1"/>
</dbReference>
<keyword evidence="8" id="KW-0350">Heme biosynthesis</keyword>
<dbReference type="GO" id="GO:0046872">
    <property type="term" value="F:metal ion binding"/>
    <property type="evidence" value="ECO:0007669"/>
    <property type="project" value="UniProtKB-KW"/>
</dbReference>
<keyword evidence="3 12" id="KW-0812">Transmembrane</keyword>
<keyword evidence="5 12" id="KW-1133">Transmembrane helix</keyword>
<feature type="transmembrane region" description="Helical" evidence="12">
    <location>
        <begin position="250"/>
        <end position="272"/>
    </location>
</feature>
<dbReference type="EMBL" id="JAANAS010000045">
    <property type="protein sequence ID" value="NGZ89870.1"/>
    <property type="molecule type" value="Genomic_DNA"/>
</dbReference>
<evidence type="ECO:0000313" key="13">
    <source>
        <dbReference type="EMBL" id="NGZ89870.1"/>
    </source>
</evidence>
<evidence type="ECO:0000256" key="11">
    <source>
        <dbReference type="ARBA" id="ARBA00023444"/>
    </source>
</evidence>
<feature type="transmembrane region" description="Helical" evidence="12">
    <location>
        <begin position="140"/>
        <end position="162"/>
    </location>
</feature>
<organism evidence="13 14">
    <name type="scientific">Psychroflexus maritimus</name>
    <dbReference type="NCBI Taxonomy" id="2714865"/>
    <lineage>
        <taxon>Bacteria</taxon>
        <taxon>Pseudomonadati</taxon>
        <taxon>Bacteroidota</taxon>
        <taxon>Flavobacteriia</taxon>
        <taxon>Flavobacteriales</taxon>
        <taxon>Flavobacteriaceae</taxon>
        <taxon>Psychroflexus</taxon>
    </lineage>
</organism>
<dbReference type="GO" id="GO:0006784">
    <property type="term" value="P:heme A biosynthetic process"/>
    <property type="evidence" value="ECO:0007669"/>
    <property type="project" value="InterPro"/>
</dbReference>
<feature type="transmembrane region" description="Helical" evidence="12">
    <location>
        <begin position="314"/>
        <end position="332"/>
    </location>
</feature>
<proteinExistence type="predicted"/>
<dbReference type="GO" id="GO:0016491">
    <property type="term" value="F:oxidoreductase activity"/>
    <property type="evidence" value="ECO:0007669"/>
    <property type="project" value="UniProtKB-KW"/>
</dbReference>
<dbReference type="PANTHER" id="PTHR35457:SF1">
    <property type="entry name" value="HEME A SYNTHASE"/>
    <property type="match status" value="1"/>
</dbReference>
<evidence type="ECO:0000256" key="6">
    <source>
        <dbReference type="ARBA" id="ARBA00023002"/>
    </source>
</evidence>
<evidence type="ECO:0000256" key="9">
    <source>
        <dbReference type="ARBA" id="ARBA00023136"/>
    </source>
</evidence>
<evidence type="ECO:0000256" key="7">
    <source>
        <dbReference type="ARBA" id="ARBA00023004"/>
    </source>
</evidence>
<comment type="subcellular location">
    <subcellularLocation>
        <location evidence="1">Membrane</location>
        <topology evidence="1">Multi-pass membrane protein</topology>
    </subcellularLocation>
</comment>
<feature type="transmembrane region" description="Helical" evidence="12">
    <location>
        <begin position="168"/>
        <end position="187"/>
    </location>
</feature>
<name>A0A967DYI9_9FLAO</name>
<feature type="transmembrane region" description="Helical" evidence="12">
    <location>
        <begin position="279"/>
        <end position="302"/>
    </location>
</feature>
<feature type="transmembrane region" description="Helical" evidence="12">
    <location>
        <begin position="7"/>
        <end position="27"/>
    </location>
</feature>
<keyword evidence="4" id="KW-0479">Metal-binding</keyword>
<dbReference type="Proteomes" id="UP000643701">
    <property type="component" value="Unassembled WGS sequence"/>
</dbReference>
<evidence type="ECO:0000256" key="1">
    <source>
        <dbReference type="ARBA" id="ARBA00004141"/>
    </source>
</evidence>
<dbReference type="AlphaFoldDB" id="A0A967DYI9"/>
<sequence length="344" mass="39231">MYRKCLKIALTIIYLVIIAGGIVRMTGSGMGCPDWPKCFGFYIPPTSEEEITWQANEAYFKGQIIVYEESLKVAQANFISGNQFNPEQWKKYEKHSYSTFNATHTWIEYINRLLGALSGLAVLIMTILSIGKWKENKKITLVSTFTLLLLLFQAWLGATVVYSELLPIRITLHMIVALLIVALLIYLLSITAPETKNRKFNATFKNLLLFGLVLSLIQIVMGTQVRQSVDDLLRELGHEGKSVWIEDPGLLFYAHRSFSILVVLVNLMIWWLNKSKKLGYVWTNTLILIIGLEVITGILMYYFNFPFGSQASHLILAALMFGTQMYIWLLALKNKNIESKINNL</sequence>
<feature type="transmembrane region" description="Helical" evidence="12">
    <location>
        <begin position="109"/>
        <end position="128"/>
    </location>
</feature>
<keyword evidence="6" id="KW-0560">Oxidoreductase</keyword>
<reference evidence="13" key="1">
    <citation type="submission" date="2020-03" db="EMBL/GenBank/DDBJ databases">
        <title>Psychroflexus Maritimus sp. nov., isolate from marine sediment.</title>
        <authorList>
            <person name="Zhong Y.-L."/>
        </authorList>
    </citation>
    <scope>NUCLEOTIDE SEQUENCE</scope>
    <source>
        <strain evidence="13">C1</strain>
    </source>
</reference>
<evidence type="ECO:0000256" key="3">
    <source>
        <dbReference type="ARBA" id="ARBA00022692"/>
    </source>
</evidence>
<evidence type="ECO:0000256" key="4">
    <source>
        <dbReference type="ARBA" id="ARBA00022723"/>
    </source>
</evidence>
<keyword evidence="9 12" id="KW-0472">Membrane</keyword>
<feature type="transmembrane region" description="Helical" evidence="12">
    <location>
        <begin position="207"/>
        <end position="225"/>
    </location>
</feature>
<evidence type="ECO:0000256" key="10">
    <source>
        <dbReference type="ARBA" id="ARBA00023157"/>
    </source>
</evidence>